<feature type="compositionally biased region" description="Basic residues" evidence="3">
    <location>
        <begin position="331"/>
        <end position="342"/>
    </location>
</feature>
<proteinExistence type="predicted"/>
<evidence type="ECO:0000313" key="5">
    <source>
        <dbReference type="Proteomes" id="UP000800200"/>
    </source>
</evidence>
<dbReference type="InterPro" id="IPR011335">
    <property type="entry name" value="Restrct_endonuc-II-like"/>
</dbReference>
<dbReference type="PANTHER" id="PTHR28133">
    <property type="entry name" value="REQUIRED FOR RESPIRATORY GROWTH PROTEIN 7, MITOCHONDRIAL"/>
    <property type="match status" value="1"/>
</dbReference>
<sequence length="367" mass="40968">MKSLLRPSWPKQTLSLLCARSAVEAIGLDSRHTPLHRTLHRGIATSTAISTPSQPPKLIISPGSVHHNSLPSFLEYAKRVNLSPTKTVYVGTHYEYTVALSLLRLGFSLLRTGRRSDAGIDLIGHWSLPTFPEPLPVIVQCKARTCSLYPQHVRELEGAFQGIPAEWRKRDVMGLLVTTHKATKGVLETLGMNRWPMGFVKISRTGTVEQFIWNRSAGERGLEGVGVTVRHTPMALVVGKRNVLPEAQYEQGEEGSGWSVEEKDDSRKRKAVRWRNTGTKKDIQLTWMGQPIFLDREELDEETKRLGEGIAVVEDQEEPAEPRKDANRSGTAKRRGRPKGSRNKMVASAEAVIPARRRGRPKGSKNK</sequence>
<dbReference type="Pfam" id="PF10356">
    <property type="entry name" value="RRG7"/>
    <property type="match status" value="2"/>
</dbReference>
<dbReference type="InterPro" id="IPR018828">
    <property type="entry name" value="RRG7"/>
</dbReference>
<name>A0A6A6ETI4_9PEZI</name>
<dbReference type="EMBL" id="ML994612">
    <property type="protein sequence ID" value="KAF2194313.1"/>
    <property type="molecule type" value="Genomic_DNA"/>
</dbReference>
<gene>
    <name evidence="4" type="ORF">K469DRAFT_618268</name>
</gene>
<evidence type="ECO:0000256" key="2">
    <source>
        <dbReference type="ARBA" id="ARBA00023128"/>
    </source>
</evidence>
<organism evidence="4 5">
    <name type="scientific">Zopfia rhizophila CBS 207.26</name>
    <dbReference type="NCBI Taxonomy" id="1314779"/>
    <lineage>
        <taxon>Eukaryota</taxon>
        <taxon>Fungi</taxon>
        <taxon>Dikarya</taxon>
        <taxon>Ascomycota</taxon>
        <taxon>Pezizomycotina</taxon>
        <taxon>Dothideomycetes</taxon>
        <taxon>Dothideomycetes incertae sedis</taxon>
        <taxon>Zopfiaceae</taxon>
        <taxon>Zopfia</taxon>
    </lineage>
</organism>
<evidence type="ECO:0008006" key="6">
    <source>
        <dbReference type="Google" id="ProtNLM"/>
    </source>
</evidence>
<evidence type="ECO:0000256" key="1">
    <source>
        <dbReference type="ARBA" id="ARBA00004173"/>
    </source>
</evidence>
<dbReference type="PANTHER" id="PTHR28133:SF1">
    <property type="entry name" value="REQUIRED FOR RESPIRATORY GROWTH PROTEIN 7, MITOCHONDRIAL"/>
    <property type="match status" value="1"/>
</dbReference>
<dbReference type="GO" id="GO:0006302">
    <property type="term" value="P:double-strand break repair"/>
    <property type="evidence" value="ECO:0007669"/>
    <property type="project" value="UniProtKB-ARBA"/>
</dbReference>
<dbReference type="AlphaFoldDB" id="A0A6A6ETI4"/>
<dbReference type="Proteomes" id="UP000800200">
    <property type="component" value="Unassembled WGS sequence"/>
</dbReference>
<keyword evidence="5" id="KW-1185">Reference proteome</keyword>
<accession>A0A6A6ETI4</accession>
<evidence type="ECO:0000256" key="3">
    <source>
        <dbReference type="SAM" id="MobiDB-lite"/>
    </source>
</evidence>
<dbReference type="SUPFAM" id="SSF52980">
    <property type="entry name" value="Restriction endonuclease-like"/>
    <property type="match status" value="1"/>
</dbReference>
<dbReference type="GO" id="GO:0005739">
    <property type="term" value="C:mitochondrion"/>
    <property type="evidence" value="ECO:0007669"/>
    <property type="project" value="UniProtKB-SubCell"/>
</dbReference>
<feature type="compositionally biased region" description="Basic residues" evidence="3">
    <location>
        <begin position="355"/>
        <end position="367"/>
    </location>
</feature>
<feature type="non-terminal residue" evidence="4">
    <location>
        <position position="367"/>
    </location>
</feature>
<reference evidence="4" key="1">
    <citation type="journal article" date="2020" name="Stud. Mycol.">
        <title>101 Dothideomycetes genomes: a test case for predicting lifestyles and emergence of pathogens.</title>
        <authorList>
            <person name="Haridas S."/>
            <person name="Albert R."/>
            <person name="Binder M."/>
            <person name="Bloem J."/>
            <person name="Labutti K."/>
            <person name="Salamov A."/>
            <person name="Andreopoulos B."/>
            <person name="Baker S."/>
            <person name="Barry K."/>
            <person name="Bills G."/>
            <person name="Bluhm B."/>
            <person name="Cannon C."/>
            <person name="Castanera R."/>
            <person name="Culley D."/>
            <person name="Daum C."/>
            <person name="Ezra D."/>
            <person name="Gonzalez J."/>
            <person name="Henrissat B."/>
            <person name="Kuo A."/>
            <person name="Liang C."/>
            <person name="Lipzen A."/>
            <person name="Lutzoni F."/>
            <person name="Magnuson J."/>
            <person name="Mondo S."/>
            <person name="Nolan M."/>
            <person name="Ohm R."/>
            <person name="Pangilinan J."/>
            <person name="Park H.-J."/>
            <person name="Ramirez L."/>
            <person name="Alfaro M."/>
            <person name="Sun H."/>
            <person name="Tritt A."/>
            <person name="Yoshinaga Y."/>
            <person name="Zwiers L.-H."/>
            <person name="Turgeon B."/>
            <person name="Goodwin S."/>
            <person name="Spatafora J."/>
            <person name="Crous P."/>
            <person name="Grigoriev I."/>
        </authorList>
    </citation>
    <scope>NUCLEOTIDE SEQUENCE</scope>
    <source>
        <strain evidence="4">CBS 207.26</strain>
    </source>
</reference>
<keyword evidence="2" id="KW-0496">Mitochondrion</keyword>
<evidence type="ECO:0000313" key="4">
    <source>
        <dbReference type="EMBL" id="KAF2194313.1"/>
    </source>
</evidence>
<dbReference type="OrthoDB" id="20734at2759"/>
<comment type="subcellular location">
    <subcellularLocation>
        <location evidence="1">Mitochondrion</location>
    </subcellularLocation>
</comment>
<protein>
    <recommendedName>
        <fullName evidence="6">Restriction endonuclease type IV Mrr domain-containing protein</fullName>
    </recommendedName>
</protein>
<feature type="region of interest" description="Disordered" evidence="3">
    <location>
        <begin position="308"/>
        <end position="367"/>
    </location>
</feature>
<feature type="region of interest" description="Disordered" evidence="3">
    <location>
        <begin position="248"/>
        <end position="272"/>
    </location>
</feature>